<dbReference type="SUPFAM" id="SSF54523">
    <property type="entry name" value="Pili subunits"/>
    <property type="match status" value="1"/>
</dbReference>
<evidence type="ECO:0000256" key="7">
    <source>
        <dbReference type="ARBA" id="ARBA00022989"/>
    </source>
</evidence>
<evidence type="ECO:0000313" key="12">
    <source>
        <dbReference type="EMBL" id="ADZ92295.1"/>
    </source>
</evidence>
<comment type="similarity">
    <text evidence="9">Belongs to the GSP H family.</text>
</comment>
<dbReference type="OrthoDB" id="6078078at2"/>
<dbReference type="InterPro" id="IPR012902">
    <property type="entry name" value="N_methyl_site"/>
</dbReference>
<dbReference type="EMBL" id="CP002583">
    <property type="protein sequence ID" value="ADZ92295.1"/>
    <property type="molecule type" value="Genomic_DNA"/>
</dbReference>
<evidence type="ECO:0000256" key="9">
    <source>
        <dbReference type="ARBA" id="ARBA00025772"/>
    </source>
</evidence>
<dbReference type="GO" id="GO:0015627">
    <property type="term" value="C:type II protein secretion system complex"/>
    <property type="evidence" value="ECO:0007669"/>
    <property type="project" value="InterPro"/>
</dbReference>
<dbReference type="eggNOG" id="COG4970">
    <property type="taxonomic scope" value="Bacteria"/>
</dbReference>
<dbReference type="Gene3D" id="3.55.40.10">
    <property type="entry name" value="minor pseudopilin epsh domain"/>
    <property type="match status" value="1"/>
</dbReference>
<dbReference type="STRING" id="717774.Marme_3076"/>
<name>F2K2B5_MARM1</name>
<dbReference type="GO" id="GO:0015628">
    <property type="term" value="P:protein secretion by the type II secretion system"/>
    <property type="evidence" value="ECO:0007669"/>
    <property type="project" value="InterPro"/>
</dbReference>
<dbReference type="HOGENOM" id="CLU_084761_4_0_6"/>
<keyword evidence="13" id="KW-1185">Reference proteome</keyword>
<dbReference type="KEGG" id="mme:Marme_3076"/>
<keyword evidence="5" id="KW-0997">Cell inner membrane</keyword>
<organism evidence="12 13">
    <name type="scientific">Marinomonas mediterranea (strain ATCC 700492 / JCM 21426 / NBRC 103028 / MMB-1)</name>
    <dbReference type="NCBI Taxonomy" id="717774"/>
    <lineage>
        <taxon>Bacteria</taxon>
        <taxon>Pseudomonadati</taxon>
        <taxon>Pseudomonadota</taxon>
        <taxon>Gammaproteobacteria</taxon>
        <taxon>Oceanospirillales</taxon>
        <taxon>Oceanospirillaceae</taxon>
        <taxon>Marinomonas</taxon>
    </lineage>
</organism>
<keyword evidence="8" id="KW-0472">Membrane</keyword>
<dbReference type="GO" id="GO:0005886">
    <property type="term" value="C:plasma membrane"/>
    <property type="evidence" value="ECO:0007669"/>
    <property type="project" value="UniProtKB-SubCell"/>
</dbReference>
<dbReference type="Proteomes" id="UP000001062">
    <property type="component" value="Chromosome"/>
</dbReference>
<evidence type="ECO:0000256" key="3">
    <source>
        <dbReference type="ARBA" id="ARBA00022475"/>
    </source>
</evidence>
<evidence type="ECO:0000256" key="1">
    <source>
        <dbReference type="ARBA" id="ARBA00004377"/>
    </source>
</evidence>
<comment type="subcellular location">
    <subcellularLocation>
        <location evidence="1">Cell inner membrane</location>
        <topology evidence="1">Single-pass membrane protein</topology>
    </subcellularLocation>
</comment>
<dbReference type="InterPro" id="IPR045584">
    <property type="entry name" value="Pilin-like"/>
</dbReference>
<gene>
    <name evidence="12" type="ordered locus">Marme_3076</name>
</gene>
<feature type="domain" description="General secretion pathway GspH" evidence="11">
    <location>
        <begin position="49"/>
        <end position="152"/>
    </location>
</feature>
<accession>F2K2B5</accession>
<evidence type="ECO:0000256" key="8">
    <source>
        <dbReference type="ARBA" id="ARBA00023136"/>
    </source>
</evidence>
<keyword evidence="4" id="KW-0488">Methylation</keyword>
<evidence type="ECO:0000313" key="13">
    <source>
        <dbReference type="Proteomes" id="UP000001062"/>
    </source>
</evidence>
<evidence type="ECO:0000256" key="5">
    <source>
        <dbReference type="ARBA" id="ARBA00022519"/>
    </source>
</evidence>
<proteinExistence type="inferred from homology"/>
<evidence type="ECO:0000256" key="10">
    <source>
        <dbReference type="ARBA" id="ARBA00030775"/>
    </source>
</evidence>
<dbReference type="AlphaFoldDB" id="F2K2B5"/>
<sequence precursor="true">MNLQKAFSLWEVLCVLLILSLLAASNATSSVLSYYHSWSDRQQLHQANRQLQTAIATSRSLAIRSDSPVQLCGGVSCNGRWSDGISLLQSGHSTPYQTWAFPELIDLVWRGFPARKTAISFLPTGISNFQNGSFYFCFKGIQQMRVVINKAGRAYEDPAFIAGGAC</sequence>
<protein>
    <recommendedName>
        <fullName evidence="2">Type II secretion system protein H</fullName>
    </recommendedName>
    <alternativeName>
        <fullName evidence="10">General secretion pathway protein H</fullName>
    </alternativeName>
</protein>
<dbReference type="RefSeq" id="WP_013662197.1">
    <property type="nucleotide sequence ID" value="NC_015276.1"/>
</dbReference>
<dbReference type="NCBIfam" id="TIGR02532">
    <property type="entry name" value="IV_pilin_GFxxxE"/>
    <property type="match status" value="1"/>
</dbReference>
<evidence type="ECO:0000256" key="4">
    <source>
        <dbReference type="ARBA" id="ARBA00022481"/>
    </source>
</evidence>
<keyword evidence="7" id="KW-1133">Transmembrane helix</keyword>
<reference evidence="12 13" key="1">
    <citation type="journal article" date="2012" name="Stand. Genomic Sci.">
        <title>Complete genome sequence of the melanogenic marine bacterium Marinomonas mediterranea type strain (MMB-1(T)).</title>
        <authorList>
            <person name="Lucas-Elio P."/>
            <person name="Goodwin L."/>
            <person name="Woyke T."/>
            <person name="Pitluck S."/>
            <person name="Nolan M."/>
            <person name="Kyrpides N.C."/>
            <person name="Detter J.C."/>
            <person name="Copeland A."/>
            <person name="Teshima H."/>
            <person name="Bruce D."/>
            <person name="Detter C."/>
            <person name="Tapia R."/>
            <person name="Han S."/>
            <person name="Land M.L."/>
            <person name="Ivanova N."/>
            <person name="Mikhailova N."/>
            <person name="Johnston A.W."/>
            <person name="Sanchez-Amat A."/>
        </authorList>
    </citation>
    <scope>NUCLEOTIDE SEQUENCE [LARGE SCALE GENOMIC DNA]</scope>
    <source>
        <strain evidence="13">ATCC 700492 / JCM 21426 / NBRC 103028 / MMB-1</strain>
    </source>
</reference>
<evidence type="ECO:0000259" key="11">
    <source>
        <dbReference type="Pfam" id="PF12019"/>
    </source>
</evidence>
<dbReference type="Pfam" id="PF12019">
    <property type="entry name" value="GspH"/>
    <property type="match status" value="1"/>
</dbReference>
<evidence type="ECO:0000256" key="2">
    <source>
        <dbReference type="ARBA" id="ARBA00021549"/>
    </source>
</evidence>
<keyword evidence="3" id="KW-1003">Cell membrane</keyword>
<dbReference type="InterPro" id="IPR022346">
    <property type="entry name" value="T2SS_GspH"/>
</dbReference>
<keyword evidence="6" id="KW-0812">Transmembrane</keyword>
<dbReference type="PATRIC" id="fig|717774.3.peg.3166"/>
<evidence type="ECO:0000256" key="6">
    <source>
        <dbReference type="ARBA" id="ARBA00022692"/>
    </source>
</evidence>